<dbReference type="VEuPathDB" id="TriTrypDB:LmxM.11.1070"/>
<accession>E9ANQ0</accession>
<feature type="compositionally biased region" description="Basic and acidic residues" evidence="1">
    <location>
        <begin position="7"/>
        <end position="16"/>
    </location>
</feature>
<dbReference type="OrthoDB" id="10467365at2759"/>
<evidence type="ECO:0000256" key="1">
    <source>
        <dbReference type="SAM" id="MobiDB-lite"/>
    </source>
</evidence>
<proteinExistence type="predicted"/>
<reference evidence="2 3" key="1">
    <citation type="journal article" date="2011" name="Genome Res.">
        <title>Chromosome and gene copy number variation allow major structural change between species and strains of Leishmania.</title>
        <authorList>
            <person name="Rogers M.B."/>
            <person name="Hilley J.D."/>
            <person name="Dickens N.J."/>
            <person name="Wilkes J."/>
            <person name="Bates P.A."/>
            <person name="Depledge D.P."/>
            <person name="Harris D."/>
            <person name="Her Y."/>
            <person name="Herzyk P."/>
            <person name="Imamura H."/>
            <person name="Otto T.D."/>
            <person name="Sanders M."/>
            <person name="Seeger K."/>
            <person name="Dujardin J.C."/>
            <person name="Berriman M."/>
            <person name="Smith D.F."/>
            <person name="Hertz-Fowler C."/>
            <person name="Mottram J.C."/>
        </authorList>
    </citation>
    <scope>NUCLEOTIDE SEQUENCE [LARGE SCALE GENOMIC DNA]</scope>
    <source>
        <strain evidence="2 3">MHOM/GT/2001/U1103</strain>
    </source>
</reference>
<dbReference type="Proteomes" id="UP000007259">
    <property type="component" value="Chromosome 11"/>
</dbReference>
<dbReference type="GeneID" id="13454812"/>
<feature type="region of interest" description="Disordered" evidence="1">
    <location>
        <begin position="137"/>
        <end position="169"/>
    </location>
</feature>
<gene>
    <name evidence="2" type="ORF">LMXM_11_1070</name>
</gene>
<organism evidence="2 3">
    <name type="scientific">Leishmania mexicana (strain MHOM/GT/2001/U1103)</name>
    <dbReference type="NCBI Taxonomy" id="929439"/>
    <lineage>
        <taxon>Eukaryota</taxon>
        <taxon>Discoba</taxon>
        <taxon>Euglenozoa</taxon>
        <taxon>Kinetoplastea</taxon>
        <taxon>Metakinetoplastina</taxon>
        <taxon>Trypanosomatida</taxon>
        <taxon>Trypanosomatidae</taxon>
        <taxon>Leishmaniinae</taxon>
        <taxon>Leishmania</taxon>
    </lineage>
</organism>
<dbReference type="KEGG" id="lmi:LMXM_11_1070"/>
<dbReference type="AlphaFoldDB" id="E9ANQ0"/>
<feature type="region of interest" description="Disordered" evidence="1">
    <location>
        <begin position="1"/>
        <end position="22"/>
    </location>
</feature>
<evidence type="ECO:0000313" key="3">
    <source>
        <dbReference type="Proteomes" id="UP000007259"/>
    </source>
</evidence>
<dbReference type="RefSeq" id="XP_003873077.1">
    <property type="nucleotide sequence ID" value="XM_003873028.1"/>
</dbReference>
<protein>
    <submittedName>
        <fullName evidence="2">Uncharacterized protein</fullName>
    </submittedName>
</protein>
<sequence length="169" mass="18165">MSASVTTEHRHDDMHHATTQRRCPTRVLLAGPRGDLETLVLRMPHTWSLQQPLETLQREALEKEERANATSAVAVTRTANAVLAGGKVPDKSATSVMICYTPVRMTLPLAAAASDEEPAEEGIADVAAAEEKAAMNAELRNSGGSTVESPFREGAPSVHLHIAQTPHEE</sequence>
<evidence type="ECO:0000313" key="2">
    <source>
        <dbReference type="EMBL" id="CBZ24562.1"/>
    </source>
</evidence>
<dbReference type="EMBL" id="FR799564">
    <property type="protein sequence ID" value="CBZ24562.1"/>
    <property type="molecule type" value="Genomic_DNA"/>
</dbReference>
<name>E9ANQ0_LEIMU</name>
<keyword evidence="3" id="KW-1185">Reference proteome</keyword>
<dbReference type="OMA" id="ATSVMIC"/>